<keyword evidence="3" id="KW-1185">Reference proteome</keyword>
<proteinExistence type="predicted"/>
<evidence type="ECO:0000313" key="2">
    <source>
        <dbReference type="EMBL" id="KAK4511660.1"/>
    </source>
</evidence>
<evidence type="ECO:0000259" key="1">
    <source>
        <dbReference type="Pfam" id="PF00724"/>
    </source>
</evidence>
<dbReference type="Gene3D" id="3.20.20.70">
    <property type="entry name" value="Aldolase class I"/>
    <property type="match status" value="1"/>
</dbReference>
<dbReference type="InterPro" id="IPR045247">
    <property type="entry name" value="Oye-like"/>
</dbReference>
<dbReference type="InterPro" id="IPR001155">
    <property type="entry name" value="OxRdtase_FMN_N"/>
</dbReference>
<comment type="caution">
    <text evidence="2">The sequence shown here is derived from an EMBL/GenBank/DDBJ whole genome shotgun (WGS) entry which is preliminary data.</text>
</comment>
<feature type="domain" description="NADH:flavin oxidoreductase/NADH oxidase N-terminal" evidence="1">
    <location>
        <begin position="29"/>
        <end position="93"/>
    </location>
</feature>
<sequence>MSRAVSSFCSCGTLVLLDQIISTPIKSKSVEIHGAIGYLVNQFINSSNNRTEIYGGSVDKRDRFALEVIDAAVAAVGEEHTAIRFLPEGGFQDIASDNVEKIVGLLGVRVAREPSWISLFAFHRISRRLANA</sequence>
<dbReference type="AlphaFoldDB" id="A0AAN7D9R0"/>
<evidence type="ECO:0000313" key="3">
    <source>
        <dbReference type="Proteomes" id="UP001304243"/>
    </source>
</evidence>
<reference evidence="2 3" key="1">
    <citation type="submission" date="2022-11" db="EMBL/GenBank/DDBJ databases">
        <title>Mucor velutinosus strain NIH1002 WGS.</title>
        <authorList>
            <person name="Subramanian P."/>
            <person name="Mullikin J.C."/>
            <person name="Segre J.A."/>
            <person name="Zelazny A.M."/>
        </authorList>
    </citation>
    <scope>NUCLEOTIDE SEQUENCE [LARGE SCALE GENOMIC DNA]</scope>
    <source>
        <strain evidence="2 3">NIH1002</strain>
    </source>
</reference>
<dbReference type="GO" id="GO:0016491">
    <property type="term" value="F:oxidoreductase activity"/>
    <property type="evidence" value="ECO:0007669"/>
    <property type="project" value="InterPro"/>
</dbReference>
<gene>
    <name evidence="2" type="ORF">ATC70_012877</name>
</gene>
<dbReference type="GeneID" id="89956563"/>
<dbReference type="Pfam" id="PF00724">
    <property type="entry name" value="Oxidored_FMN"/>
    <property type="match status" value="1"/>
</dbReference>
<dbReference type="PANTHER" id="PTHR22893">
    <property type="entry name" value="NADH OXIDOREDUCTASE-RELATED"/>
    <property type="match status" value="1"/>
</dbReference>
<dbReference type="Proteomes" id="UP001304243">
    <property type="component" value="Unassembled WGS sequence"/>
</dbReference>
<accession>A0AAN7D9R0</accession>
<dbReference type="InterPro" id="IPR013785">
    <property type="entry name" value="Aldolase_TIM"/>
</dbReference>
<dbReference type="PANTHER" id="PTHR22893:SF91">
    <property type="entry name" value="NADPH DEHYDROGENASE 2-RELATED"/>
    <property type="match status" value="1"/>
</dbReference>
<dbReference type="RefSeq" id="XP_064678326.1">
    <property type="nucleotide sequence ID" value="XM_064832046.1"/>
</dbReference>
<protein>
    <recommendedName>
        <fullName evidence="1">NADH:flavin oxidoreductase/NADH oxidase N-terminal domain-containing protein</fullName>
    </recommendedName>
</protein>
<dbReference type="GO" id="GO:0010181">
    <property type="term" value="F:FMN binding"/>
    <property type="evidence" value="ECO:0007669"/>
    <property type="project" value="InterPro"/>
</dbReference>
<dbReference type="EMBL" id="JASEJX010000030">
    <property type="protein sequence ID" value="KAK4511660.1"/>
    <property type="molecule type" value="Genomic_DNA"/>
</dbReference>
<organism evidence="2 3">
    <name type="scientific">Mucor velutinosus</name>
    <dbReference type="NCBI Taxonomy" id="708070"/>
    <lineage>
        <taxon>Eukaryota</taxon>
        <taxon>Fungi</taxon>
        <taxon>Fungi incertae sedis</taxon>
        <taxon>Mucoromycota</taxon>
        <taxon>Mucoromycotina</taxon>
        <taxon>Mucoromycetes</taxon>
        <taxon>Mucorales</taxon>
        <taxon>Mucorineae</taxon>
        <taxon>Mucoraceae</taxon>
        <taxon>Mucor</taxon>
    </lineage>
</organism>
<dbReference type="SUPFAM" id="SSF51395">
    <property type="entry name" value="FMN-linked oxidoreductases"/>
    <property type="match status" value="1"/>
</dbReference>
<name>A0AAN7D9R0_9FUNG</name>